<dbReference type="PANTHER" id="PTHR43687">
    <property type="entry name" value="ADENYLYLSULFATE REDUCTASE, BETA SUBUNIT"/>
    <property type="match status" value="1"/>
</dbReference>
<proteinExistence type="predicted"/>
<comment type="caution">
    <text evidence="6">The sequence shown here is derived from an EMBL/GenBank/DDBJ whole genome shotgun (WGS) entry which is preliminary data.</text>
</comment>
<dbReference type="Pfam" id="PF00037">
    <property type="entry name" value="Fer4"/>
    <property type="match status" value="1"/>
</dbReference>
<evidence type="ECO:0000256" key="1">
    <source>
        <dbReference type="ARBA" id="ARBA00022485"/>
    </source>
</evidence>
<dbReference type="InterPro" id="IPR017896">
    <property type="entry name" value="4Fe4S_Fe-S-bd"/>
</dbReference>
<reference evidence="6 7" key="1">
    <citation type="submission" date="2018-04" db="EMBL/GenBank/DDBJ databases">
        <title>Novel Campyloabacter and Helicobacter Species and Strains.</title>
        <authorList>
            <person name="Mannion A.J."/>
            <person name="Shen Z."/>
            <person name="Fox J.G."/>
        </authorList>
    </citation>
    <scope>NUCLEOTIDE SEQUENCE [LARGE SCALE GENOMIC DNA]</scope>
    <source>
        <strain evidence="6 7">MIT 99-5101</strain>
    </source>
</reference>
<dbReference type="SUPFAM" id="SSF54862">
    <property type="entry name" value="4Fe-4S ferredoxins"/>
    <property type="match status" value="1"/>
</dbReference>
<dbReference type="Proteomes" id="UP000256650">
    <property type="component" value="Unassembled WGS sequence"/>
</dbReference>
<dbReference type="AlphaFoldDB" id="A0A3D8I9H7"/>
<evidence type="ECO:0000256" key="4">
    <source>
        <dbReference type="ARBA" id="ARBA00023014"/>
    </source>
</evidence>
<dbReference type="Gene3D" id="3.30.70.20">
    <property type="match status" value="2"/>
</dbReference>
<evidence type="ECO:0000256" key="3">
    <source>
        <dbReference type="ARBA" id="ARBA00023004"/>
    </source>
</evidence>
<dbReference type="EMBL" id="NXLS01000011">
    <property type="protein sequence ID" value="RDU61823.1"/>
    <property type="molecule type" value="Genomic_DNA"/>
</dbReference>
<evidence type="ECO:0000313" key="7">
    <source>
        <dbReference type="Proteomes" id="UP000256650"/>
    </source>
</evidence>
<dbReference type="InterPro" id="IPR017900">
    <property type="entry name" value="4Fe4S_Fe_S_CS"/>
</dbReference>
<feature type="domain" description="4Fe-4S ferredoxin-type" evidence="5">
    <location>
        <begin position="411"/>
        <end position="440"/>
    </location>
</feature>
<protein>
    <submittedName>
        <fullName evidence="6">Ferredoxin</fullName>
    </submittedName>
</protein>
<dbReference type="OrthoDB" id="9808559at2"/>
<keyword evidence="4" id="KW-0411">Iron-sulfur</keyword>
<dbReference type="PROSITE" id="PS51379">
    <property type="entry name" value="4FE4S_FER_2"/>
    <property type="match status" value="3"/>
</dbReference>
<keyword evidence="3" id="KW-0408">Iron</keyword>
<dbReference type="GO" id="GO:0046872">
    <property type="term" value="F:metal ion binding"/>
    <property type="evidence" value="ECO:0007669"/>
    <property type="project" value="UniProtKB-KW"/>
</dbReference>
<name>A0A3D8I9H7_9HELI</name>
<evidence type="ECO:0000259" key="5">
    <source>
        <dbReference type="PROSITE" id="PS51379"/>
    </source>
</evidence>
<organism evidence="6 7">
    <name type="scientific">Helicobacter ganmani</name>
    <dbReference type="NCBI Taxonomy" id="60246"/>
    <lineage>
        <taxon>Bacteria</taxon>
        <taxon>Pseudomonadati</taxon>
        <taxon>Campylobacterota</taxon>
        <taxon>Epsilonproteobacteria</taxon>
        <taxon>Campylobacterales</taxon>
        <taxon>Helicobacteraceae</taxon>
        <taxon>Helicobacter</taxon>
    </lineage>
</organism>
<dbReference type="GO" id="GO:0051539">
    <property type="term" value="F:4 iron, 4 sulfur cluster binding"/>
    <property type="evidence" value="ECO:0007669"/>
    <property type="project" value="UniProtKB-KW"/>
</dbReference>
<evidence type="ECO:0000313" key="6">
    <source>
        <dbReference type="EMBL" id="RDU61823.1"/>
    </source>
</evidence>
<keyword evidence="1" id="KW-0004">4Fe-4S</keyword>
<dbReference type="PANTHER" id="PTHR43687:SF4">
    <property type="entry name" value="BLR5484 PROTEIN"/>
    <property type="match status" value="1"/>
</dbReference>
<sequence>MNTTSLPTGNLLLNKQNKDYHHKLAKLERVQEIIDDFTLENSKEVEINAKLAVIYAGEQGAIPKIVQDFVDLAQEFFEVALVDLELLENFSGSFGGFNAKLNNEEIIEFAQAVLFVCEEELLRFRGVYNVADFKNPESLLEKLKKNIGIYSYKEIIGYQENLCQYHHRRERHCTRCANVCPTFGVDNNDDLMELVFSPIDCIACGACVGVCPTNCLEYEELPKESLGEIIEQYKGQRIFLCNTQDYRILASQNKNLPSDFLPLVLPSLLILNENDLLSMVQMSGNALVVYTQNLSAPMEFLNHITQQIHQQNFIFAVQQVEFLSQLELPRIESYFYQNRYNKPYRESFAQRLQYMVKDKDYGLAKSVPATQSRKDSVFYGEIKVNTQKCTLCLSCVGACNVNAIFARSDDFSLRFNASFCTTCGYCVASCPEDAMELHKEGIMLNPDFFRSQELAKDEPFLCVECGKVFSTKKSIEKVLLMIGDSFAKDIKKFRTIQCCPDCKVKVMLDTTNVIAQEREADVR</sequence>
<feature type="domain" description="4Fe-4S ferredoxin-type" evidence="5">
    <location>
        <begin position="380"/>
        <end position="409"/>
    </location>
</feature>
<accession>A0A3D8I9H7</accession>
<dbReference type="InterPro" id="IPR050572">
    <property type="entry name" value="Fe-S_Ferredoxin"/>
</dbReference>
<feature type="domain" description="4Fe-4S ferredoxin-type" evidence="5">
    <location>
        <begin position="192"/>
        <end position="221"/>
    </location>
</feature>
<dbReference type="PROSITE" id="PS00198">
    <property type="entry name" value="4FE4S_FER_1"/>
    <property type="match status" value="2"/>
</dbReference>
<gene>
    <name evidence="6" type="ORF">CQA43_08770</name>
</gene>
<evidence type="ECO:0000256" key="2">
    <source>
        <dbReference type="ARBA" id="ARBA00022723"/>
    </source>
</evidence>
<dbReference type="Pfam" id="PF13237">
    <property type="entry name" value="Fer4_10"/>
    <property type="match status" value="1"/>
</dbReference>
<keyword evidence="7" id="KW-1185">Reference proteome</keyword>
<keyword evidence="2" id="KW-0479">Metal-binding</keyword>